<name>A0A1C4W796_MICEC</name>
<accession>A0A1C4W796</accession>
<evidence type="ECO:0000256" key="2">
    <source>
        <dbReference type="SAM" id="Phobius"/>
    </source>
</evidence>
<dbReference type="AlphaFoldDB" id="A0A1C4W796"/>
<feature type="transmembrane region" description="Helical" evidence="2">
    <location>
        <begin position="38"/>
        <end position="59"/>
    </location>
</feature>
<keyword evidence="2" id="KW-0812">Transmembrane</keyword>
<feature type="transmembrane region" description="Helical" evidence="2">
    <location>
        <begin position="71"/>
        <end position="90"/>
    </location>
</feature>
<protein>
    <submittedName>
        <fullName evidence="3">Uncharacterized protein</fullName>
    </submittedName>
</protein>
<evidence type="ECO:0000313" key="3">
    <source>
        <dbReference type="EMBL" id="SCE92107.1"/>
    </source>
</evidence>
<dbReference type="Proteomes" id="UP000198253">
    <property type="component" value="Chromosome I"/>
</dbReference>
<dbReference type="RefSeq" id="WP_088981327.1">
    <property type="nucleotide sequence ID" value="NZ_LT607413.1"/>
</dbReference>
<organism evidence="3 4">
    <name type="scientific">Micromonospora echinospora</name>
    <name type="common">Micromonospora purpurea</name>
    <dbReference type="NCBI Taxonomy" id="1877"/>
    <lineage>
        <taxon>Bacteria</taxon>
        <taxon>Bacillati</taxon>
        <taxon>Actinomycetota</taxon>
        <taxon>Actinomycetes</taxon>
        <taxon>Micromonosporales</taxon>
        <taxon>Micromonosporaceae</taxon>
        <taxon>Micromonospora</taxon>
    </lineage>
</organism>
<dbReference type="InParanoid" id="A0A1C4W796"/>
<gene>
    <name evidence="3" type="ORF">GA0070618_1923</name>
</gene>
<feature type="transmembrane region" description="Helical" evidence="2">
    <location>
        <begin position="152"/>
        <end position="173"/>
    </location>
</feature>
<feature type="transmembrane region" description="Helical" evidence="2">
    <location>
        <begin position="6"/>
        <end position="26"/>
    </location>
</feature>
<sequence length="208" mass="20548">MDSHLVALLPIAAVWVAAGLVADGLPRLDRVRALRRRTGWLIVLSLSGLGLMASVALAGLGTAGPTRADRATAGLTLAVLPALVVAGSTVRRLHRLRAGAGAFATAPRVPVPPGLRAYAAHPLVGLPIQVTGLATVPAVVATGGPGPEAGTLAGPALTLGLLGIAVIGVRHALRHSRLATRALAGTGGPAGREAATGSAPATATTLHV</sequence>
<evidence type="ECO:0000256" key="1">
    <source>
        <dbReference type="SAM" id="MobiDB-lite"/>
    </source>
</evidence>
<keyword evidence="4" id="KW-1185">Reference proteome</keyword>
<dbReference type="EMBL" id="LT607413">
    <property type="protein sequence ID" value="SCE92107.1"/>
    <property type="molecule type" value="Genomic_DNA"/>
</dbReference>
<dbReference type="OrthoDB" id="3405902at2"/>
<reference evidence="4" key="1">
    <citation type="submission" date="2016-06" db="EMBL/GenBank/DDBJ databases">
        <authorList>
            <person name="Varghese N."/>
            <person name="Submissions Spin"/>
        </authorList>
    </citation>
    <scope>NUCLEOTIDE SEQUENCE [LARGE SCALE GENOMIC DNA]</scope>
    <source>
        <strain evidence="4">DSM 43816</strain>
    </source>
</reference>
<feature type="region of interest" description="Disordered" evidence="1">
    <location>
        <begin position="184"/>
        <end position="208"/>
    </location>
</feature>
<evidence type="ECO:0000313" key="4">
    <source>
        <dbReference type="Proteomes" id="UP000198253"/>
    </source>
</evidence>
<feature type="transmembrane region" description="Helical" evidence="2">
    <location>
        <begin position="118"/>
        <end position="140"/>
    </location>
</feature>
<keyword evidence="2" id="KW-1133">Transmembrane helix</keyword>
<keyword evidence="2" id="KW-0472">Membrane</keyword>
<proteinExistence type="predicted"/>
<feature type="compositionally biased region" description="Low complexity" evidence="1">
    <location>
        <begin position="194"/>
        <end position="208"/>
    </location>
</feature>